<name>A0A1Y2MCW6_EPING</name>
<dbReference type="GO" id="GO:0005975">
    <property type="term" value="P:carbohydrate metabolic process"/>
    <property type="evidence" value="ECO:0007669"/>
    <property type="project" value="InterPro"/>
</dbReference>
<dbReference type="PANTHER" id="PTHR11177:SF337">
    <property type="entry name" value="CHITINASE"/>
    <property type="match status" value="1"/>
</dbReference>
<dbReference type="PANTHER" id="PTHR11177">
    <property type="entry name" value="CHITINASE"/>
    <property type="match status" value="1"/>
</dbReference>
<keyword evidence="4" id="KW-1015">Disulfide bond</keyword>
<evidence type="ECO:0000256" key="2">
    <source>
        <dbReference type="ARBA" id="ARBA00012729"/>
    </source>
</evidence>
<dbReference type="EMBL" id="KZ107838">
    <property type="protein sequence ID" value="OSS53964.1"/>
    <property type="molecule type" value="Genomic_DNA"/>
</dbReference>
<sequence>MTVSKDDATIQQFAKNVSTMVTNNDADGVDIDWEYPGGNGADYKQTTNDVKKYQIEAYPKVLEAIRTAIGHDKLLSIAVPGKKEDMMAFTSETGPKIWPQVDFINVMSYDLVNRRDTMTGHHTSVVGSEDTIKNYLAIGAPPEKLNLGFAYYAKYFTTENSCSPTSPLKCALVPGEDAAGQDTMKGGTWTFEKANMEVFDIKTLPESKDGSCGPEHGTKCPKGNCCSQYGSCGNSMEFCSGACWHAWGEGCTGKDIAGSWQQAAAHGVADNHAGGQYYFDDTNKLFWTWDTPELITRKFKDVFAKYKLGGVMAWSLGLDGYDYSHVHRMAEELLKHPSQPDGTSAASSMAPAP</sequence>
<evidence type="ECO:0000259" key="5">
    <source>
        <dbReference type="PROSITE" id="PS50941"/>
    </source>
</evidence>
<dbReference type="GO" id="GO:0008061">
    <property type="term" value="F:chitin binding"/>
    <property type="evidence" value="ECO:0007669"/>
    <property type="project" value="UniProtKB-UniRule"/>
</dbReference>
<dbReference type="SUPFAM" id="SSF57016">
    <property type="entry name" value="Plant lectins/antimicrobial peptides"/>
    <property type="match status" value="1"/>
</dbReference>
<evidence type="ECO:0000256" key="4">
    <source>
        <dbReference type="PROSITE-ProRule" id="PRU00261"/>
    </source>
</evidence>
<comment type="caution">
    <text evidence="4">Lacks conserved residue(s) required for the propagation of feature annotation.</text>
</comment>
<evidence type="ECO:0000256" key="3">
    <source>
        <dbReference type="ARBA" id="ARBA00022669"/>
    </source>
</evidence>
<dbReference type="InterPro" id="IPR001002">
    <property type="entry name" value="Chitin-bd_1"/>
</dbReference>
<dbReference type="InterPro" id="IPR011583">
    <property type="entry name" value="Chitinase_II/V-like_cat"/>
</dbReference>
<keyword evidence="8" id="KW-1185">Reference proteome</keyword>
<dbReference type="InterPro" id="IPR017853">
    <property type="entry name" value="GH"/>
</dbReference>
<feature type="disulfide bond" evidence="4">
    <location>
        <begin position="225"/>
        <end position="239"/>
    </location>
</feature>
<dbReference type="STRING" id="105696.A0A1Y2MCW6"/>
<dbReference type="OMA" id="TEDMIAY"/>
<keyword evidence="3 4" id="KW-0147">Chitin-binding</keyword>
<proteinExistence type="inferred from homology"/>
<dbReference type="PROSITE" id="PS51910">
    <property type="entry name" value="GH18_2"/>
    <property type="match status" value="1"/>
</dbReference>
<protein>
    <recommendedName>
        <fullName evidence="2">chitinase</fullName>
        <ecNumber evidence="2">3.2.1.14</ecNumber>
    </recommendedName>
</protein>
<evidence type="ECO:0000313" key="7">
    <source>
        <dbReference type="EMBL" id="OSS53964.1"/>
    </source>
</evidence>
<gene>
    <name evidence="7" type="ORF">B5807_00788</name>
</gene>
<dbReference type="GO" id="GO:0008843">
    <property type="term" value="F:endochitinase activity"/>
    <property type="evidence" value="ECO:0007669"/>
    <property type="project" value="UniProtKB-EC"/>
</dbReference>
<dbReference type="PROSITE" id="PS50941">
    <property type="entry name" value="CHIT_BIND_I_2"/>
    <property type="match status" value="1"/>
</dbReference>
<dbReference type="InterPro" id="IPR036861">
    <property type="entry name" value="Endochitinase-like_sf"/>
</dbReference>
<feature type="disulfide bond" evidence="4">
    <location>
        <begin position="220"/>
        <end position="232"/>
    </location>
</feature>
<accession>A0A1Y2MCW6</accession>
<dbReference type="InParanoid" id="A0A1Y2MCW6"/>
<dbReference type="AlphaFoldDB" id="A0A1Y2MCW6"/>
<evidence type="ECO:0000313" key="8">
    <source>
        <dbReference type="Proteomes" id="UP000193240"/>
    </source>
</evidence>
<dbReference type="Pfam" id="PF00704">
    <property type="entry name" value="Glyco_hydro_18"/>
    <property type="match status" value="1"/>
</dbReference>
<reference evidence="7 8" key="1">
    <citation type="journal article" date="2017" name="Genome Announc.">
        <title>Genome sequence of the saprophytic ascomycete Epicoccum nigrum ICMP 19927 strain isolated from New Zealand.</title>
        <authorList>
            <person name="Fokin M."/>
            <person name="Fleetwood D."/>
            <person name="Weir B.S."/>
            <person name="Villas-Boas S.G."/>
        </authorList>
    </citation>
    <scope>NUCLEOTIDE SEQUENCE [LARGE SCALE GENOMIC DNA]</scope>
    <source>
        <strain evidence="7 8">ICMP 19927</strain>
    </source>
</reference>
<dbReference type="InterPro" id="IPR050314">
    <property type="entry name" value="Glycosyl_Hydrlase_18"/>
</dbReference>
<dbReference type="CDD" id="cd00035">
    <property type="entry name" value="ChtBD1"/>
    <property type="match status" value="1"/>
</dbReference>
<evidence type="ECO:0000256" key="1">
    <source>
        <dbReference type="ARBA" id="ARBA00008682"/>
    </source>
</evidence>
<evidence type="ECO:0000259" key="6">
    <source>
        <dbReference type="PROSITE" id="PS51910"/>
    </source>
</evidence>
<dbReference type="Gene3D" id="3.30.60.10">
    <property type="entry name" value="Endochitinase-like"/>
    <property type="match status" value="1"/>
</dbReference>
<dbReference type="SUPFAM" id="SSF51445">
    <property type="entry name" value="(Trans)glycosidases"/>
    <property type="match status" value="1"/>
</dbReference>
<organism evidence="7 8">
    <name type="scientific">Epicoccum nigrum</name>
    <name type="common">Soil fungus</name>
    <name type="synonym">Epicoccum purpurascens</name>
    <dbReference type="NCBI Taxonomy" id="105696"/>
    <lineage>
        <taxon>Eukaryota</taxon>
        <taxon>Fungi</taxon>
        <taxon>Dikarya</taxon>
        <taxon>Ascomycota</taxon>
        <taxon>Pezizomycotina</taxon>
        <taxon>Dothideomycetes</taxon>
        <taxon>Pleosporomycetidae</taxon>
        <taxon>Pleosporales</taxon>
        <taxon>Pleosporineae</taxon>
        <taxon>Didymellaceae</taxon>
        <taxon>Epicoccum</taxon>
    </lineage>
</organism>
<dbReference type="PROSITE" id="PS00026">
    <property type="entry name" value="CHIT_BIND_I_1"/>
    <property type="match status" value="1"/>
</dbReference>
<dbReference type="Gene3D" id="3.10.50.10">
    <property type="match status" value="1"/>
</dbReference>
<comment type="similarity">
    <text evidence="1">Belongs to the glycosyl hydrolase 18 family. Chitinase class V subfamily.</text>
</comment>
<dbReference type="GO" id="GO:0005576">
    <property type="term" value="C:extracellular region"/>
    <property type="evidence" value="ECO:0007669"/>
    <property type="project" value="TreeGrafter"/>
</dbReference>
<dbReference type="InterPro" id="IPR018371">
    <property type="entry name" value="Chitin-binding_1_CS"/>
</dbReference>
<feature type="domain" description="GH18" evidence="6">
    <location>
        <begin position="1"/>
        <end position="336"/>
    </location>
</feature>
<dbReference type="SMART" id="SM00636">
    <property type="entry name" value="Glyco_18"/>
    <property type="match status" value="1"/>
</dbReference>
<dbReference type="InterPro" id="IPR029070">
    <property type="entry name" value="Chitinase_insertion_sf"/>
</dbReference>
<dbReference type="Gene3D" id="3.20.20.80">
    <property type="entry name" value="Glycosidases"/>
    <property type="match status" value="2"/>
</dbReference>
<dbReference type="Proteomes" id="UP000193240">
    <property type="component" value="Unassembled WGS sequence"/>
</dbReference>
<feature type="domain" description="Chitin-binding type-1" evidence="5">
    <location>
        <begin position="209"/>
        <end position="253"/>
    </location>
</feature>
<dbReference type="EC" id="3.2.1.14" evidence="2"/>
<dbReference type="InterPro" id="IPR001223">
    <property type="entry name" value="Glyco_hydro18_cat"/>
</dbReference>
<dbReference type="GO" id="GO:0006032">
    <property type="term" value="P:chitin catabolic process"/>
    <property type="evidence" value="ECO:0007669"/>
    <property type="project" value="TreeGrafter"/>
</dbReference>